<evidence type="ECO:0000313" key="3">
    <source>
        <dbReference type="Proteomes" id="UP000000602"/>
    </source>
</evidence>
<protein>
    <submittedName>
        <fullName evidence="2">Related to glycosyl transferase (WbpU)</fullName>
    </submittedName>
</protein>
<evidence type="ECO:0000313" key="2">
    <source>
        <dbReference type="EMBL" id="CAG34760.1"/>
    </source>
</evidence>
<gene>
    <name evidence="2" type="ordered locus">DP0031</name>
</gene>
<dbReference type="CAZy" id="GT4">
    <property type="family name" value="Glycosyltransferase Family 4"/>
</dbReference>
<dbReference type="Gene3D" id="3.40.50.2000">
    <property type="entry name" value="Glycogen Phosphorylase B"/>
    <property type="match status" value="2"/>
</dbReference>
<dbReference type="EMBL" id="CR522870">
    <property type="protein sequence ID" value="CAG34760.1"/>
    <property type="molecule type" value="Genomic_DNA"/>
</dbReference>
<dbReference type="PANTHER" id="PTHR12526:SF638">
    <property type="entry name" value="SPORE COAT PROTEIN SA"/>
    <property type="match status" value="1"/>
</dbReference>
<dbReference type="GO" id="GO:0016757">
    <property type="term" value="F:glycosyltransferase activity"/>
    <property type="evidence" value="ECO:0007669"/>
    <property type="project" value="UniProtKB-ARBA"/>
</dbReference>
<dbReference type="CDD" id="cd03808">
    <property type="entry name" value="GT4_CapM-like"/>
    <property type="match status" value="1"/>
</dbReference>
<keyword evidence="3" id="KW-1185">Reference proteome</keyword>
<dbReference type="Pfam" id="PF13692">
    <property type="entry name" value="Glyco_trans_1_4"/>
    <property type="match status" value="1"/>
</dbReference>
<dbReference type="PANTHER" id="PTHR12526">
    <property type="entry name" value="GLYCOSYLTRANSFERASE"/>
    <property type="match status" value="1"/>
</dbReference>
<proteinExistence type="predicted"/>
<dbReference type="Proteomes" id="UP000000602">
    <property type="component" value="Chromosome"/>
</dbReference>
<keyword evidence="2" id="KW-0808">Transferase</keyword>
<name>Q6ASA3_DESPS</name>
<reference evidence="3" key="1">
    <citation type="journal article" date="2004" name="Environ. Microbiol.">
        <title>The genome of Desulfotalea psychrophila, a sulfate-reducing bacterium from permanently cold Arctic sediments.</title>
        <authorList>
            <person name="Rabus R."/>
            <person name="Ruepp A."/>
            <person name="Frickey T."/>
            <person name="Rattei T."/>
            <person name="Fartmann B."/>
            <person name="Stark M."/>
            <person name="Bauer M."/>
            <person name="Zibat A."/>
            <person name="Lombardot T."/>
            <person name="Becker I."/>
            <person name="Amann J."/>
            <person name="Gellner K."/>
            <person name="Teeling H."/>
            <person name="Leuschner W.D."/>
            <person name="Gloeckner F.-O."/>
            <person name="Lupas A.N."/>
            <person name="Amann R."/>
            <person name="Klenk H.-P."/>
        </authorList>
    </citation>
    <scope>NUCLEOTIDE SEQUENCE [LARGE SCALE GENOMIC DNA]</scope>
    <source>
        <strain evidence="3">DSM 12343 / LSv54</strain>
    </source>
</reference>
<organism evidence="2 3">
    <name type="scientific">Desulfotalea psychrophila (strain LSv54 / DSM 12343)</name>
    <dbReference type="NCBI Taxonomy" id="177439"/>
    <lineage>
        <taxon>Bacteria</taxon>
        <taxon>Pseudomonadati</taxon>
        <taxon>Thermodesulfobacteriota</taxon>
        <taxon>Desulfobulbia</taxon>
        <taxon>Desulfobulbales</taxon>
        <taxon>Desulfocapsaceae</taxon>
        <taxon>Desulfotalea</taxon>
    </lineage>
</organism>
<dbReference type="eggNOG" id="COG0438">
    <property type="taxonomic scope" value="Bacteria"/>
</dbReference>
<dbReference type="Pfam" id="PF13477">
    <property type="entry name" value="Glyco_trans_4_2"/>
    <property type="match status" value="1"/>
</dbReference>
<dbReference type="OrthoDB" id="9775208at2"/>
<dbReference type="KEGG" id="dps:DP0031"/>
<dbReference type="SUPFAM" id="SSF53756">
    <property type="entry name" value="UDP-Glycosyltransferase/glycogen phosphorylase"/>
    <property type="match status" value="1"/>
</dbReference>
<dbReference type="RefSeq" id="WP_011187276.1">
    <property type="nucleotide sequence ID" value="NC_006138.1"/>
</dbReference>
<accession>Q6ASA3</accession>
<dbReference type="InterPro" id="IPR028098">
    <property type="entry name" value="Glyco_trans_4-like_N"/>
</dbReference>
<evidence type="ECO:0000259" key="1">
    <source>
        <dbReference type="Pfam" id="PF13477"/>
    </source>
</evidence>
<dbReference type="AlphaFoldDB" id="Q6ASA3"/>
<dbReference type="STRING" id="177439.DP0031"/>
<dbReference type="HOGENOM" id="CLU_009583_8_1_7"/>
<feature type="domain" description="Glycosyltransferase subfamily 4-like N-terminal" evidence="1">
    <location>
        <begin position="22"/>
        <end position="158"/>
    </location>
</feature>
<sequence length="375" mass="41202">MNNTVLLIASFPDSLIKFRGPLIDALLARRLEVHVAVPNLAEGDAIHQALTGKGVSVHVIGLQRTGVNPVADLSTILELYRLMIKIKPRFVLGYTIKPVVYGSLAAWLARVPRRFALITGLGYAFTGQAGGKRGLLKTLIQRLYRFALGRVDKVFFQNPDDEELFRKLGILSAKVASRIVNGSGVDVAEYQQVLLPKSPHFLLIARLLGDKGVREYVQAAVQVKIIYPQAQFQLVGWIDDNPDAIKRQELDDWVAAGTVEYLGKLDDVRPAIAGCGVYVLPSYREGTPRTVLEAMAMGRAVITTDAPGCRETVIDGLNGYLVSVKSVAALVDVMQKFIENPELVAEMGAESRRIAEEKYDVHKVNAHMLSEMGIE</sequence>